<dbReference type="STRING" id="155417.A0A4V1XA63"/>
<feature type="compositionally biased region" description="Low complexity" evidence="5">
    <location>
        <begin position="279"/>
        <end position="292"/>
    </location>
</feature>
<keyword evidence="9" id="KW-1185">Reference proteome</keyword>
<dbReference type="OrthoDB" id="4074350at2759"/>
<dbReference type="InterPro" id="IPR021109">
    <property type="entry name" value="Peptidase_aspartic_dom_sf"/>
</dbReference>
<evidence type="ECO:0000256" key="1">
    <source>
        <dbReference type="ARBA" id="ARBA00004167"/>
    </source>
</evidence>
<evidence type="ECO:0000256" key="3">
    <source>
        <dbReference type="ARBA" id="ARBA00022989"/>
    </source>
</evidence>
<feature type="compositionally biased region" description="Low complexity" evidence="5">
    <location>
        <begin position="443"/>
        <end position="454"/>
    </location>
</feature>
<name>A0A4V1XA63_9PEZI</name>
<dbReference type="SUPFAM" id="SSF50630">
    <property type="entry name" value="Acid proteases"/>
    <property type="match status" value="1"/>
</dbReference>
<evidence type="ECO:0000256" key="2">
    <source>
        <dbReference type="ARBA" id="ARBA00022692"/>
    </source>
</evidence>
<evidence type="ECO:0000259" key="7">
    <source>
        <dbReference type="PROSITE" id="PS51767"/>
    </source>
</evidence>
<proteinExistence type="predicted"/>
<accession>A0A4V1XA63</accession>
<dbReference type="Gene3D" id="2.40.70.10">
    <property type="entry name" value="Acid Proteases"/>
    <property type="match status" value="1"/>
</dbReference>
<dbReference type="InterPro" id="IPR051694">
    <property type="entry name" value="Immunoregulatory_rcpt-like"/>
</dbReference>
<comment type="caution">
    <text evidence="8">The sequence shown here is derived from an EMBL/GenBank/DDBJ whole genome shotgun (WGS) entry which is preliminary data.</text>
</comment>
<dbReference type="AlphaFoldDB" id="A0A4V1XA63"/>
<evidence type="ECO:0000256" key="5">
    <source>
        <dbReference type="SAM" id="MobiDB-lite"/>
    </source>
</evidence>
<keyword evidence="2 6" id="KW-0812">Transmembrane</keyword>
<evidence type="ECO:0000256" key="6">
    <source>
        <dbReference type="SAM" id="Phobius"/>
    </source>
</evidence>
<dbReference type="GO" id="GO:0016020">
    <property type="term" value="C:membrane"/>
    <property type="evidence" value="ECO:0007669"/>
    <property type="project" value="UniProtKB-SubCell"/>
</dbReference>
<protein>
    <recommendedName>
        <fullName evidence="7">Peptidase A1 domain-containing protein</fullName>
    </recommendedName>
</protein>
<keyword evidence="3 6" id="KW-1133">Transmembrane helix</keyword>
<feature type="domain" description="Peptidase A1" evidence="7">
    <location>
        <begin position="1"/>
        <end position="225"/>
    </location>
</feature>
<gene>
    <name evidence="8" type="ORF">DL764_006176</name>
</gene>
<dbReference type="Pfam" id="PF00026">
    <property type="entry name" value="Asp"/>
    <property type="match status" value="1"/>
</dbReference>
<reference evidence="8 9" key="1">
    <citation type="submission" date="2018-06" db="EMBL/GenBank/DDBJ databases">
        <title>Complete Genomes of Monosporascus.</title>
        <authorList>
            <person name="Robinson A.J."/>
            <person name="Natvig D.O."/>
        </authorList>
    </citation>
    <scope>NUCLEOTIDE SEQUENCE [LARGE SCALE GENOMIC DNA]</scope>
    <source>
        <strain evidence="8 9">CBS 110550</strain>
    </source>
</reference>
<dbReference type="CDD" id="cd12087">
    <property type="entry name" value="TM_EGFR-like"/>
    <property type="match status" value="1"/>
</dbReference>
<evidence type="ECO:0000313" key="9">
    <source>
        <dbReference type="Proteomes" id="UP000293360"/>
    </source>
</evidence>
<dbReference type="PANTHER" id="PTHR15549">
    <property type="entry name" value="PAIRED IMMUNOGLOBULIN-LIKE TYPE 2 RECEPTOR"/>
    <property type="match status" value="1"/>
</dbReference>
<sequence>MVNASLIPGYLWSQGTTASNSFGMHIGSVDPPIDGSLYFGGYDQNRVVGDIITETDDYTKEITLKDITINVAEGASPWEFASMGGILGQGNDSIGSTGIQVSVDGCSPYLTLPRSTCDALASHLPVDYDEDLGLYIWNTNDRKYAQIVGSPSALQFTFLSGSNTQNVTISVPFLHLNLTLDAPLVEEPQQYFPCFTGSDRYTLGRAFLQDAFVGANWGAKTWWLAQAPGPLIPSARVVELEEGDTSIAASNNNWQSSWSGTWRPLSAEEVSELGTGSGTANQTSTTDNTADTDTADTDTDPPQGGLASGAKAGIGVGVGLGAVAIFGGLGFFFIRRRNRANKGDTEGSTAAVSSGNVRSYGWYWPVKTNDATSSGMQAPSDYGSGTQSTNGMYYPQQYHQQPYYAQELAATGNEPMELPGSNPQNYNPQLLGVHAAAPGYGADQTPTSSSDQSQAYGYHGPARESSGTNQR</sequence>
<comment type="subcellular location">
    <subcellularLocation>
        <location evidence="1">Membrane</location>
        <topology evidence="1">Single-pass membrane protein</topology>
    </subcellularLocation>
</comment>
<evidence type="ECO:0000313" key="8">
    <source>
        <dbReference type="EMBL" id="RYP01588.1"/>
    </source>
</evidence>
<feature type="region of interest" description="Disordered" evidence="5">
    <location>
        <begin position="413"/>
        <end position="471"/>
    </location>
</feature>
<feature type="region of interest" description="Disordered" evidence="5">
    <location>
        <begin position="268"/>
        <end position="306"/>
    </location>
</feature>
<evidence type="ECO:0000256" key="4">
    <source>
        <dbReference type="ARBA" id="ARBA00023136"/>
    </source>
</evidence>
<dbReference type="PANTHER" id="PTHR15549:SF26">
    <property type="entry name" value="AXIAL BUDDING PATTERN PROTEIN 2-RELATED"/>
    <property type="match status" value="1"/>
</dbReference>
<dbReference type="InterPro" id="IPR033121">
    <property type="entry name" value="PEPTIDASE_A1"/>
</dbReference>
<dbReference type="Proteomes" id="UP000293360">
    <property type="component" value="Unassembled WGS sequence"/>
</dbReference>
<dbReference type="GO" id="GO:0071944">
    <property type="term" value="C:cell periphery"/>
    <property type="evidence" value="ECO:0007669"/>
    <property type="project" value="UniProtKB-ARBA"/>
</dbReference>
<organism evidence="8 9">
    <name type="scientific">Monosporascus ibericus</name>
    <dbReference type="NCBI Taxonomy" id="155417"/>
    <lineage>
        <taxon>Eukaryota</taxon>
        <taxon>Fungi</taxon>
        <taxon>Dikarya</taxon>
        <taxon>Ascomycota</taxon>
        <taxon>Pezizomycotina</taxon>
        <taxon>Sordariomycetes</taxon>
        <taxon>Xylariomycetidae</taxon>
        <taxon>Xylariales</taxon>
        <taxon>Xylariales incertae sedis</taxon>
        <taxon>Monosporascus</taxon>
    </lineage>
</organism>
<keyword evidence="4 6" id="KW-0472">Membrane</keyword>
<feature type="transmembrane region" description="Helical" evidence="6">
    <location>
        <begin position="312"/>
        <end position="334"/>
    </location>
</feature>
<dbReference type="PROSITE" id="PS51767">
    <property type="entry name" value="PEPTIDASE_A1"/>
    <property type="match status" value="1"/>
</dbReference>
<dbReference type="EMBL" id="QJNU01000355">
    <property type="protein sequence ID" value="RYP01588.1"/>
    <property type="molecule type" value="Genomic_DNA"/>
</dbReference>